<proteinExistence type="predicted"/>
<evidence type="ECO:0000259" key="1">
    <source>
        <dbReference type="SMART" id="SM00966"/>
    </source>
</evidence>
<dbReference type="GO" id="GO:0097351">
    <property type="term" value="F:toxin sequestering activity"/>
    <property type="evidence" value="ECO:0007669"/>
    <property type="project" value="InterPro"/>
</dbReference>
<dbReference type="Gene3D" id="2.10.260.10">
    <property type="match status" value="1"/>
</dbReference>
<keyword evidence="3" id="KW-1185">Reference proteome</keyword>
<feature type="domain" description="SpoVT-AbrB" evidence="1">
    <location>
        <begin position="11"/>
        <end position="56"/>
    </location>
</feature>
<gene>
    <name evidence="2" type="primary">prlF</name>
    <name evidence="2" type="ORF">ANTHELSMS3_04645</name>
</gene>
<accession>A0A222EC24</accession>
<organism evidence="2 3">
    <name type="scientific">Antarctobacter heliothermus</name>
    <dbReference type="NCBI Taxonomy" id="74033"/>
    <lineage>
        <taxon>Bacteria</taxon>
        <taxon>Pseudomonadati</taxon>
        <taxon>Pseudomonadota</taxon>
        <taxon>Alphaproteobacteria</taxon>
        <taxon>Rhodobacterales</taxon>
        <taxon>Roseobacteraceae</taxon>
        <taxon>Antarctobacter</taxon>
    </lineage>
</organism>
<dbReference type="OrthoDB" id="9809003at2"/>
<dbReference type="KEGG" id="aht:ANTHELSMS3_04645"/>
<dbReference type="AlphaFoldDB" id="A0A222EC24"/>
<geneLocation type="plasmid" evidence="3">
    <name>psms3-3</name>
</geneLocation>
<evidence type="ECO:0000313" key="2">
    <source>
        <dbReference type="EMBL" id="ASP23744.1"/>
    </source>
</evidence>
<name>A0A222EC24_9RHOB</name>
<sequence length="109" mass="12078">MSDVQAPRFEATLTDKYQNTVPAAVRRALHLGKRDKIAYVIRGGQVILEKAKPQGDQVDPAVQAFLGFLEREMVNNPQRLKPFGGETSRRAAELVDGMDVDLDAPLDDE</sequence>
<keyword evidence="2" id="KW-0614">Plasmid</keyword>
<dbReference type="Pfam" id="PF15937">
    <property type="entry name" value="PrlF_antitoxin"/>
    <property type="match status" value="1"/>
</dbReference>
<reference evidence="2 3" key="1">
    <citation type="submission" date="2017-07" db="EMBL/GenBank/DDBJ databases">
        <title>Genome Sequence of Antarctobacter heliothermus Strain SMS3 Isolated from a culture of the Diatom Skeletonema marinoi.</title>
        <authorList>
            <person name="Topel M."/>
            <person name="Pinder M.I.M."/>
            <person name="Johansson O.N."/>
            <person name="Kourtchenko O."/>
            <person name="Godhe A."/>
            <person name="Clarke A.K."/>
        </authorList>
    </citation>
    <scope>NUCLEOTIDE SEQUENCE [LARGE SCALE GENOMIC DNA]</scope>
    <source>
        <strain evidence="2 3">SMS3</strain>
        <plasmid evidence="3">Plasmid psms3-3</plasmid>
    </source>
</reference>
<dbReference type="InterPro" id="IPR007159">
    <property type="entry name" value="SpoVT-AbrB_dom"/>
</dbReference>
<dbReference type="RefSeq" id="WP_094037794.1">
    <property type="nucleotide sequence ID" value="NZ_CP022543.1"/>
</dbReference>
<dbReference type="SMART" id="SM00966">
    <property type="entry name" value="SpoVT_AbrB"/>
    <property type="match status" value="1"/>
</dbReference>
<dbReference type="InterPro" id="IPR031848">
    <property type="entry name" value="PrlF_antitoxin"/>
</dbReference>
<dbReference type="InterPro" id="IPR037914">
    <property type="entry name" value="SpoVT-AbrB_sf"/>
</dbReference>
<evidence type="ECO:0000313" key="3">
    <source>
        <dbReference type="Proteomes" id="UP000203589"/>
    </source>
</evidence>
<dbReference type="GO" id="GO:0001558">
    <property type="term" value="P:regulation of cell growth"/>
    <property type="evidence" value="ECO:0007669"/>
    <property type="project" value="InterPro"/>
</dbReference>
<protein>
    <submittedName>
        <fullName evidence="2">Antitoxin PrlF</fullName>
    </submittedName>
</protein>
<dbReference type="EMBL" id="CP022543">
    <property type="protein sequence ID" value="ASP23744.1"/>
    <property type="molecule type" value="Genomic_DNA"/>
</dbReference>
<dbReference type="GO" id="GO:0003700">
    <property type="term" value="F:DNA-binding transcription factor activity"/>
    <property type="evidence" value="ECO:0007669"/>
    <property type="project" value="InterPro"/>
</dbReference>
<dbReference type="SUPFAM" id="SSF89447">
    <property type="entry name" value="AbrB/MazE/MraZ-like"/>
    <property type="match status" value="1"/>
</dbReference>
<dbReference type="Proteomes" id="UP000203589">
    <property type="component" value="Plasmid pSMS3-3"/>
</dbReference>
<dbReference type="GO" id="GO:0003677">
    <property type="term" value="F:DNA binding"/>
    <property type="evidence" value="ECO:0007669"/>
    <property type="project" value="InterPro"/>
</dbReference>